<evidence type="ECO:0000256" key="3">
    <source>
        <dbReference type="ARBA" id="ARBA00022525"/>
    </source>
</evidence>
<accession>A0A9J8A845</accession>
<dbReference type="PRINTS" id="PR00263">
    <property type="entry name" value="HBGFFGF"/>
</dbReference>
<keyword evidence="3" id="KW-0964">Secreted</keyword>
<dbReference type="Gene3D" id="2.80.10.50">
    <property type="match status" value="1"/>
</dbReference>
<dbReference type="Ensembl" id="ENSCCRT00000113251.1">
    <property type="protein sequence ID" value="ENSCCRP00000140173.1"/>
    <property type="gene ID" value="ENSCCRG00000053760.1"/>
</dbReference>
<sequence>MRLRGSAERRKETGEEGAEARGGRGGAPEMPRGAETEKPREREMAAGGITTLPAAPDDGASGGFPSGNFKEPKRLYCKNGGYFLRINSDGRVDGIREKSDPHIRLQLQATAVGEVVIKGICANRYLAMNADGRLIGTQLVLEPSCLRTDPRRAEAGRAAPDSRSRSEENRRKYTCAARTQKRPCRAQKRPCRTRRT</sequence>
<feature type="compositionally biased region" description="Basic and acidic residues" evidence="5">
    <location>
        <begin position="32"/>
        <end position="44"/>
    </location>
</feature>
<reference evidence="6" key="2">
    <citation type="submission" date="2025-09" db="UniProtKB">
        <authorList>
            <consortium name="Ensembl"/>
        </authorList>
    </citation>
    <scope>IDENTIFICATION</scope>
</reference>
<feature type="region of interest" description="Disordered" evidence="5">
    <location>
        <begin position="1"/>
        <end position="47"/>
    </location>
</feature>
<evidence type="ECO:0000256" key="5">
    <source>
        <dbReference type="SAM" id="MobiDB-lite"/>
    </source>
</evidence>
<organism evidence="6 7">
    <name type="scientific">Cyprinus carpio carpio</name>
    <dbReference type="NCBI Taxonomy" id="630221"/>
    <lineage>
        <taxon>Eukaryota</taxon>
        <taxon>Metazoa</taxon>
        <taxon>Chordata</taxon>
        <taxon>Craniata</taxon>
        <taxon>Vertebrata</taxon>
        <taxon>Euteleostomi</taxon>
        <taxon>Actinopterygii</taxon>
        <taxon>Neopterygii</taxon>
        <taxon>Teleostei</taxon>
        <taxon>Ostariophysi</taxon>
        <taxon>Cypriniformes</taxon>
        <taxon>Cyprinidae</taxon>
        <taxon>Cyprininae</taxon>
        <taxon>Cyprinus</taxon>
    </lineage>
</organism>
<dbReference type="InterPro" id="IPR008996">
    <property type="entry name" value="IL1/FGF"/>
</dbReference>
<feature type="compositionally biased region" description="Basic and acidic residues" evidence="5">
    <location>
        <begin position="151"/>
        <end position="171"/>
    </location>
</feature>
<evidence type="ECO:0000256" key="4">
    <source>
        <dbReference type="RuleBase" id="RU049442"/>
    </source>
</evidence>
<dbReference type="Proteomes" id="UP001108240">
    <property type="component" value="Unplaced"/>
</dbReference>
<dbReference type="SUPFAM" id="SSF50353">
    <property type="entry name" value="Cytokine"/>
    <property type="match status" value="1"/>
</dbReference>
<dbReference type="GO" id="GO:0005576">
    <property type="term" value="C:extracellular region"/>
    <property type="evidence" value="ECO:0007669"/>
    <property type="project" value="UniProtKB-SubCell"/>
</dbReference>
<dbReference type="PANTHER" id="PTHR11486">
    <property type="entry name" value="FIBROBLAST GROWTH FACTOR"/>
    <property type="match status" value="1"/>
</dbReference>
<reference evidence="6" key="1">
    <citation type="submission" date="2025-08" db="UniProtKB">
        <authorList>
            <consortium name="Ensembl"/>
        </authorList>
    </citation>
    <scope>IDENTIFICATION</scope>
</reference>
<dbReference type="GeneTree" id="ENSGT00940000167088"/>
<feature type="region of interest" description="Disordered" evidence="5">
    <location>
        <begin position="151"/>
        <end position="196"/>
    </location>
</feature>
<proteinExistence type="inferred from homology"/>
<dbReference type="AlphaFoldDB" id="A0A9J8A845"/>
<evidence type="ECO:0000256" key="2">
    <source>
        <dbReference type="ARBA" id="ARBA00007936"/>
    </source>
</evidence>
<keyword evidence="7" id="KW-1185">Reference proteome</keyword>
<feature type="compositionally biased region" description="Basic residues" evidence="5">
    <location>
        <begin position="179"/>
        <end position="196"/>
    </location>
</feature>
<dbReference type="Pfam" id="PF00167">
    <property type="entry name" value="FGF"/>
    <property type="match status" value="1"/>
</dbReference>
<dbReference type="SMART" id="SM00442">
    <property type="entry name" value="FGF"/>
    <property type="match status" value="1"/>
</dbReference>
<protein>
    <recommendedName>
        <fullName evidence="4">Fibroblast growth factor</fullName>
        <shortName evidence="4">FGF</shortName>
    </recommendedName>
</protein>
<dbReference type="InterPro" id="IPR002209">
    <property type="entry name" value="Fibroblast_GF_fam"/>
</dbReference>
<evidence type="ECO:0000313" key="7">
    <source>
        <dbReference type="Proteomes" id="UP001108240"/>
    </source>
</evidence>
<comment type="similarity">
    <text evidence="2 4">Belongs to the heparin-binding growth factors family.</text>
</comment>
<dbReference type="GO" id="GO:0008083">
    <property type="term" value="F:growth factor activity"/>
    <property type="evidence" value="ECO:0007669"/>
    <property type="project" value="InterPro"/>
</dbReference>
<comment type="subcellular location">
    <subcellularLocation>
        <location evidence="1">Secreted</location>
    </subcellularLocation>
</comment>
<feature type="compositionally biased region" description="Basic and acidic residues" evidence="5">
    <location>
        <begin position="1"/>
        <end position="22"/>
    </location>
</feature>
<evidence type="ECO:0000256" key="1">
    <source>
        <dbReference type="ARBA" id="ARBA00004613"/>
    </source>
</evidence>
<name>A0A9J8A845_CYPCA</name>
<evidence type="ECO:0000313" key="6">
    <source>
        <dbReference type="Ensembl" id="ENSCCRP00000140173.1"/>
    </source>
</evidence>